<protein>
    <submittedName>
        <fullName evidence="1">Uncharacterized protein</fullName>
    </submittedName>
</protein>
<dbReference type="RefSeq" id="WP_126201038.1">
    <property type="nucleotide sequence ID" value="NZ_PELP01000561.1"/>
</dbReference>
<evidence type="ECO:0000313" key="1">
    <source>
        <dbReference type="EMBL" id="RTG99942.1"/>
    </source>
</evidence>
<gene>
    <name evidence="1" type="ORF">CSW47_14710</name>
</gene>
<organism evidence="1 2">
    <name type="scientific">Thermus scotoductus</name>
    <dbReference type="NCBI Taxonomy" id="37636"/>
    <lineage>
        <taxon>Bacteria</taxon>
        <taxon>Thermotogati</taxon>
        <taxon>Deinococcota</taxon>
        <taxon>Deinococci</taxon>
        <taxon>Thermales</taxon>
        <taxon>Thermaceae</taxon>
        <taxon>Thermus</taxon>
    </lineage>
</organism>
<proteinExistence type="predicted"/>
<reference evidence="1 2" key="1">
    <citation type="journal article" date="2019" name="Extremophiles">
        <title>Biogeography of thermophiles and predominance of Thermus scotoductus in domestic water heaters.</title>
        <authorList>
            <person name="Wilpiszeski R.L."/>
            <person name="Zhang Z."/>
            <person name="House C.H."/>
        </authorList>
    </citation>
    <scope>NUCLEOTIDE SEQUENCE [LARGE SCALE GENOMIC DNA]</scope>
    <source>
        <strain evidence="1 2">34_S34</strain>
    </source>
</reference>
<evidence type="ECO:0000313" key="2">
    <source>
        <dbReference type="Proteomes" id="UP000286734"/>
    </source>
</evidence>
<dbReference type="Proteomes" id="UP000286734">
    <property type="component" value="Unassembled WGS sequence"/>
</dbReference>
<comment type="caution">
    <text evidence="1">The sequence shown here is derived from an EMBL/GenBank/DDBJ whole genome shotgun (WGS) entry which is preliminary data.</text>
</comment>
<dbReference type="EMBL" id="PELP01000561">
    <property type="protein sequence ID" value="RTG99942.1"/>
    <property type="molecule type" value="Genomic_DNA"/>
</dbReference>
<dbReference type="AlphaFoldDB" id="A0A430QXV5"/>
<sequence length="539" mass="61815">MKAERWTKGIRQTLGREPRTPEEALRALGAFLRANPTEKGEFLREAHEVWVRGISWEIRDRSPVAVVVLVALEEATRRLAERHGWKRKREDKPAIRVTGDDVWSQRIRVRVVSNPRGEGVDFWFSGEINQKVLWAAAFAVAQGKQICVAVPSSRIGEKVKRMIATRAARVAKQSGDKYLTPWGKEIPLLPGDRWEHPDWDEPRIAEAVRALREILGELEEDTEPEGDRGPWAHQTRLPTWAIRAILENQGEDLEGVGWEYLHLLEREALEALDSLTLNADVYYEGDLRSLLGHTPRSRGVQPWFAKWVRGVPTYGEVLQDWKDFLEVRETKKGDKEIWYWGKMAKNLAPTIAHRVVLMGFGDPEFAFYQTLHHGLKVAQRLRRRKKWAEVNPIAILAYEVAHFLSELRAEEQGLFRLSERDAQALREYFAELSLGETPELPGHLRRVLEEKEYASTDFLKDYGVEPSEEVDYDYLILRGKVRELVEEVKLLWGDPGLAFAEALMDGATPEGAEIRSGLPRAQAEEILAHLRQELEGWAD</sequence>
<name>A0A430QXV5_THESC</name>
<accession>A0A430QXV5</accession>